<comment type="caution">
    <text evidence="1">The sequence shown here is derived from an EMBL/GenBank/DDBJ whole genome shotgun (WGS) entry which is preliminary data.</text>
</comment>
<name>A0A2G6KFY0_9BACT</name>
<evidence type="ECO:0000313" key="1">
    <source>
        <dbReference type="EMBL" id="PIE33892.1"/>
    </source>
</evidence>
<proteinExistence type="predicted"/>
<sequence length="70" mass="8522">MEAFELLNYLKRRILKDEEFFLSHQNELQIDDPQQKEIYDVTQGKVDLCRYILQALEQVRQHPEVIRENC</sequence>
<organism evidence="1 2">
    <name type="scientific">candidate division KSB3 bacterium</name>
    <dbReference type="NCBI Taxonomy" id="2044937"/>
    <lineage>
        <taxon>Bacteria</taxon>
        <taxon>candidate division KSB3</taxon>
    </lineage>
</organism>
<dbReference type="Proteomes" id="UP000230821">
    <property type="component" value="Unassembled WGS sequence"/>
</dbReference>
<protein>
    <submittedName>
        <fullName evidence="1">Uncharacterized protein</fullName>
    </submittedName>
</protein>
<gene>
    <name evidence="1" type="ORF">CSA56_09390</name>
</gene>
<dbReference type="EMBL" id="PDSK01000093">
    <property type="protein sequence ID" value="PIE33892.1"/>
    <property type="molecule type" value="Genomic_DNA"/>
</dbReference>
<accession>A0A2G6KFY0</accession>
<evidence type="ECO:0000313" key="2">
    <source>
        <dbReference type="Proteomes" id="UP000230821"/>
    </source>
</evidence>
<reference evidence="1 2" key="1">
    <citation type="submission" date="2017-10" db="EMBL/GenBank/DDBJ databases">
        <title>Novel microbial diversity and functional potential in the marine mammal oral microbiome.</title>
        <authorList>
            <person name="Dudek N.K."/>
            <person name="Sun C.L."/>
            <person name="Burstein D."/>
            <person name="Kantor R.S."/>
            <person name="Aliaga Goltsman D.S."/>
            <person name="Bik E.M."/>
            <person name="Thomas B.C."/>
            <person name="Banfield J.F."/>
            <person name="Relman D.A."/>
        </authorList>
    </citation>
    <scope>NUCLEOTIDE SEQUENCE [LARGE SCALE GENOMIC DNA]</scope>
    <source>
        <strain evidence="1">DOLJORAL78_47_16</strain>
    </source>
</reference>
<dbReference type="AlphaFoldDB" id="A0A2G6KFY0"/>